<dbReference type="EMBL" id="ATNM01000049">
    <property type="protein sequence ID" value="EPR70143.1"/>
    <property type="molecule type" value="Genomic_DNA"/>
</dbReference>
<feature type="transmembrane region" description="Helical" evidence="1">
    <location>
        <begin position="12"/>
        <end position="34"/>
    </location>
</feature>
<accession>S7X208</accession>
<keyword evidence="1" id="KW-1133">Transmembrane helix</keyword>
<sequence length="39" mass="4870">MNYKEYEFHNVIYLFDFLYNIGIGLIIYQMIAAFRKFNR</sequence>
<proteinExistence type="predicted"/>
<dbReference type="Proteomes" id="UP000014974">
    <property type="component" value="Unassembled WGS sequence"/>
</dbReference>
<gene>
    <name evidence="2" type="ORF">ADICYQ_1027</name>
</gene>
<evidence type="ECO:0000256" key="1">
    <source>
        <dbReference type="SAM" id="Phobius"/>
    </source>
</evidence>
<comment type="caution">
    <text evidence="2">The sequence shown here is derived from an EMBL/GenBank/DDBJ whole genome shotgun (WGS) entry which is preliminary data.</text>
</comment>
<evidence type="ECO:0000313" key="2">
    <source>
        <dbReference type="EMBL" id="EPR70143.1"/>
    </source>
</evidence>
<keyword evidence="1" id="KW-0472">Membrane</keyword>
<protein>
    <submittedName>
        <fullName evidence="2">Uncharacterized protein</fullName>
    </submittedName>
</protein>
<reference evidence="2 3" key="1">
    <citation type="journal article" date="2013" name="Genome Announc.">
        <title>Draft Genome Sequence of Cyclobacterium qasimii Strain M12-11BT, Isolated from Arctic Marine Sediment.</title>
        <authorList>
            <person name="Shivaji S."/>
            <person name="Ara S."/>
            <person name="Singh A."/>
            <person name="Kumar Pinnaka A."/>
        </authorList>
    </citation>
    <scope>NUCLEOTIDE SEQUENCE [LARGE SCALE GENOMIC DNA]</scope>
    <source>
        <strain evidence="2 3">M12-11B</strain>
    </source>
</reference>
<keyword evidence="1" id="KW-0812">Transmembrane</keyword>
<organism evidence="2 3">
    <name type="scientific">Cyclobacterium qasimii M12-11B</name>
    <dbReference type="NCBI Taxonomy" id="641524"/>
    <lineage>
        <taxon>Bacteria</taxon>
        <taxon>Pseudomonadati</taxon>
        <taxon>Bacteroidota</taxon>
        <taxon>Cytophagia</taxon>
        <taxon>Cytophagales</taxon>
        <taxon>Cyclobacteriaceae</taxon>
        <taxon>Cyclobacterium</taxon>
    </lineage>
</organism>
<evidence type="ECO:0000313" key="3">
    <source>
        <dbReference type="Proteomes" id="UP000014974"/>
    </source>
</evidence>
<name>S7X208_9BACT</name>
<dbReference type="AlphaFoldDB" id="S7X208"/>
<dbReference type="STRING" id="641524.ADICYQ_1027"/>